<name>A0AC61D9B3_9FIRM</name>
<gene>
    <name evidence="1" type="ORF">CS063_14670</name>
</gene>
<accession>A0AC61D9B3</accession>
<organism evidence="1 2">
    <name type="scientific">Sporanaerobium hydrogeniformans</name>
    <dbReference type="NCBI Taxonomy" id="3072179"/>
    <lineage>
        <taxon>Bacteria</taxon>
        <taxon>Bacillati</taxon>
        <taxon>Bacillota</taxon>
        <taxon>Clostridia</taxon>
        <taxon>Lachnospirales</taxon>
        <taxon>Lachnospiraceae</taxon>
        <taxon>Sporanaerobium</taxon>
    </lineage>
</organism>
<dbReference type="Proteomes" id="UP000224460">
    <property type="component" value="Unassembled WGS sequence"/>
</dbReference>
<evidence type="ECO:0000313" key="1">
    <source>
        <dbReference type="EMBL" id="PHV69663.1"/>
    </source>
</evidence>
<dbReference type="EMBL" id="PEDL01000021">
    <property type="protein sequence ID" value="PHV69663.1"/>
    <property type="molecule type" value="Genomic_DNA"/>
</dbReference>
<evidence type="ECO:0000313" key="2">
    <source>
        <dbReference type="Proteomes" id="UP000224460"/>
    </source>
</evidence>
<keyword evidence="2" id="KW-1185">Reference proteome</keyword>
<proteinExistence type="predicted"/>
<comment type="caution">
    <text evidence="1">The sequence shown here is derived from an EMBL/GenBank/DDBJ whole genome shotgun (WGS) entry which is preliminary data.</text>
</comment>
<protein>
    <submittedName>
        <fullName evidence="1">Uncharacterized protein</fullName>
    </submittedName>
</protein>
<reference evidence="1" key="1">
    <citation type="submission" date="2017-10" db="EMBL/GenBank/DDBJ databases">
        <title>Genome sequence of cellulolytic Lachnospiraceae bacterium XHS1971 isolated from hotspring sediment.</title>
        <authorList>
            <person name="Vasudevan G."/>
            <person name="Joshi A.J."/>
            <person name="Hivarkar S."/>
            <person name="Lanjekar V.B."/>
            <person name="Dhakephalkar P.K."/>
            <person name="Dagar S."/>
        </authorList>
    </citation>
    <scope>NUCLEOTIDE SEQUENCE</scope>
    <source>
        <strain evidence="1">XHS1971</strain>
    </source>
</reference>
<sequence length="328" mass="37004">MRHRRIVIYLIIAICFTLGVWSYETKDKEIAITQQEKKENKRIVIGATLASEDSEYLKSVTHYMKEAATEKDIELILKYADWDVQVQTKQLDEFIAQKVDAIILCPTNAKSLLTPLKRVREADIPVINLNMQVDAISLQYITTYVGASSSEEAALAAELFIEALGEKGGEIAIIEGAPGSDAQIFRTQTFVEKLAAYPQIEIVGIGNGNWERRKAKLVAKDLIHKNPQLKGIFAHDSNMAMGILEAIEELEIKEEIYVVGVSESEEYLEALHKGKLYGIITQPPDYEGKYSVYCAIMAAQGIRLRPWYKDPIQILKKEDVTSFKRTME</sequence>